<keyword evidence="2" id="KW-0479">Metal-binding</keyword>
<evidence type="ECO:0000256" key="3">
    <source>
        <dbReference type="ARBA" id="ARBA00023002"/>
    </source>
</evidence>
<gene>
    <name evidence="6" type="ORF">ACFQQL_07715</name>
</gene>
<comment type="caution">
    <text evidence="6">The sequence shown here is derived from an EMBL/GenBank/DDBJ whole genome shotgun (WGS) entry which is preliminary data.</text>
</comment>
<keyword evidence="5" id="KW-0411">Iron-sulfur</keyword>
<dbReference type="RefSeq" id="WP_382392909.1">
    <property type="nucleotide sequence ID" value="NZ_JBHTCQ010000001.1"/>
</dbReference>
<keyword evidence="4" id="KW-0408">Iron</keyword>
<dbReference type="Proteomes" id="UP001596455">
    <property type="component" value="Unassembled WGS sequence"/>
</dbReference>
<dbReference type="InterPro" id="IPR036188">
    <property type="entry name" value="FAD/NAD-bd_sf"/>
</dbReference>
<evidence type="ECO:0000256" key="1">
    <source>
        <dbReference type="ARBA" id="ARBA00022485"/>
    </source>
</evidence>
<keyword evidence="7" id="KW-1185">Reference proteome</keyword>
<keyword evidence="1" id="KW-0004">4Fe-4S</keyword>
<dbReference type="Pfam" id="PF12831">
    <property type="entry name" value="FAD_oxidored"/>
    <property type="match status" value="1"/>
</dbReference>
<dbReference type="SUPFAM" id="SSF51905">
    <property type="entry name" value="FAD/NAD(P)-binding domain"/>
    <property type="match status" value="1"/>
</dbReference>
<dbReference type="GO" id="GO:0016491">
    <property type="term" value="F:oxidoreductase activity"/>
    <property type="evidence" value="ECO:0007669"/>
    <property type="project" value="UniProtKB-KW"/>
</dbReference>
<evidence type="ECO:0000256" key="4">
    <source>
        <dbReference type="ARBA" id="ARBA00023004"/>
    </source>
</evidence>
<dbReference type="EC" id="1.-.-.-" evidence="6"/>
<evidence type="ECO:0000313" key="7">
    <source>
        <dbReference type="Proteomes" id="UP001596455"/>
    </source>
</evidence>
<organism evidence="6 7">
    <name type="scientific">Georgenia alba</name>
    <dbReference type="NCBI Taxonomy" id="2233858"/>
    <lineage>
        <taxon>Bacteria</taxon>
        <taxon>Bacillati</taxon>
        <taxon>Actinomycetota</taxon>
        <taxon>Actinomycetes</taxon>
        <taxon>Micrococcales</taxon>
        <taxon>Bogoriellaceae</taxon>
        <taxon>Georgenia</taxon>
    </lineage>
</organism>
<protein>
    <submittedName>
        <fullName evidence="6">FAD-dependent oxidoreductase</fullName>
        <ecNumber evidence="6">1.-.-.-</ecNumber>
    </submittedName>
</protein>
<evidence type="ECO:0000256" key="2">
    <source>
        <dbReference type="ARBA" id="ARBA00022723"/>
    </source>
</evidence>
<dbReference type="PANTHER" id="PTHR43498:SF1">
    <property type="entry name" value="COB--COM HETERODISULFIDE REDUCTASE IRON-SULFUR SUBUNIT A"/>
    <property type="match status" value="1"/>
</dbReference>
<proteinExistence type="predicted"/>
<evidence type="ECO:0000313" key="6">
    <source>
        <dbReference type="EMBL" id="MFC7404993.1"/>
    </source>
</evidence>
<reference evidence="7" key="1">
    <citation type="journal article" date="2019" name="Int. J. Syst. Evol. Microbiol.">
        <title>The Global Catalogue of Microorganisms (GCM) 10K type strain sequencing project: providing services to taxonomists for standard genome sequencing and annotation.</title>
        <authorList>
            <consortium name="The Broad Institute Genomics Platform"/>
            <consortium name="The Broad Institute Genome Sequencing Center for Infectious Disease"/>
            <person name="Wu L."/>
            <person name="Ma J."/>
        </authorList>
    </citation>
    <scope>NUCLEOTIDE SEQUENCE [LARGE SCALE GENOMIC DNA]</scope>
    <source>
        <strain evidence="7">JCM 1490</strain>
    </source>
</reference>
<dbReference type="Gene3D" id="3.50.50.60">
    <property type="entry name" value="FAD/NAD(P)-binding domain"/>
    <property type="match status" value="1"/>
</dbReference>
<accession>A0ABW2QC69</accession>
<dbReference type="InterPro" id="IPR039650">
    <property type="entry name" value="HdrA-like"/>
</dbReference>
<keyword evidence="3 6" id="KW-0560">Oxidoreductase</keyword>
<sequence length="461" mass="49351">MRMSDAVVREPARETPVVGEFDVVVVGGGPAGLMAAAAAARNGASVALLEKNGYLGGAGTAGGLSTFCGLHAYVEDHHVQAVRGLAQELVDRIDQLDGLRAPHYSLRGMVLAQAYDIPAYRRAADELLLGAGVHLVFHARVSAAHLLDGSVDAVMLETKEGRLAVRGRVFVDASGDGDLMYWAGVRHEHPGTTGMLFPSMMFRINGVDVEEAGEAWRTLPALMKEEAARGRRFPRLGAIIRPQRHPMEWRANTTQLRRPDGSALDGTRVADLTAGEIDGRAQTFEVFSFIKESHPGFQDSYVVDIGPEVGIRETRRMIGRYVLTEEDILGRATFPDAVGVNGWPVEEHVEGNVAIRFPDHPSTRANELPARMLVQDQVPNLLVAGRCASMSHGGQSAARVSGPAFAMGQAAGTIAALAVHQQVACADVDAADVQTRLRDDGALLTLEDVARSEAVTHVLDG</sequence>
<evidence type="ECO:0000256" key="5">
    <source>
        <dbReference type="ARBA" id="ARBA00023014"/>
    </source>
</evidence>
<name>A0ABW2QC69_9MICO</name>
<dbReference type="EMBL" id="JBHTCQ010000001">
    <property type="protein sequence ID" value="MFC7404993.1"/>
    <property type="molecule type" value="Genomic_DNA"/>
</dbReference>
<dbReference type="PANTHER" id="PTHR43498">
    <property type="entry name" value="FERREDOXIN:COB-COM HETERODISULFIDE REDUCTASE SUBUNIT A"/>
    <property type="match status" value="1"/>
</dbReference>
<dbReference type="PRINTS" id="PR00420">
    <property type="entry name" value="RNGMNOXGNASE"/>
</dbReference>